<dbReference type="InterPro" id="IPR003016">
    <property type="entry name" value="2-oxoA_DH_lipoyl-BS"/>
</dbReference>
<comment type="cofactor">
    <cofactor evidence="1">
        <name>(R)-lipoate</name>
        <dbReference type="ChEBI" id="CHEBI:83088"/>
    </cofactor>
</comment>
<sequence length="418" mass="43758">MPDQIQVFALPDVGEGLTEGEILVWHVKVGDVVTVNQPLVEIETAKAAVELPCPFAGTVTELHAQPGEVVPVGAPIVSITGAAALHQRESVLVGYGVKHGGEPRRRARRAMAAPAPVPLRPRVVPMPDREPAPRAKPIVRKLAKDLGVDLAELTGTGDLGVVTREDVLGATSGVSPAPEPFDVVATGAVVVRGVQRAMAEAMVLSAFSAPHVTVWVDVDMTSTEGLVRRMRAHPAFADVRPTALTIVSAALVRAARQHPRINATWVDGPEGPVITEHADINLGLAADTPRGLLVPVVRDAIRLSLIELARAQKAVIDTARAGRSTPADLTGSTVTLTNIGVFGVDGGTPIINPGESAILAMGRIIDKPWVVDGEVRVRPIMQLSLSFDHRVCDGAQGSRALAAVAAFLADPAAELLLG</sequence>
<dbReference type="InterPro" id="IPR004167">
    <property type="entry name" value="PSBD"/>
</dbReference>
<feature type="domain" description="Peripheral subunit-binding (PSBD)" evidence="7">
    <location>
        <begin position="134"/>
        <end position="171"/>
    </location>
</feature>
<feature type="domain" description="Lipoyl-binding" evidence="6">
    <location>
        <begin position="5"/>
        <end position="80"/>
    </location>
</feature>
<evidence type="ECO:0000259" key="7">
    <source>
        <dbReference type="PROSITE" id="PS51826"/>
    </source>
</evidence>
<dbReference type="Pfam" id="PF02817">
    <property type="entry name" value="E3_binding"/>
    <property type="match status" value="1"/>
</dbReference>
<keyword evidence="3" id="KW-0808">Transferase</keyword>
<evidence type="ECO:0000259" key="6">
    <source>
        <dbReference type="PROSITE" id="PS50968"/>
    </source>
</evidence>
<dbReference type="PROSITE" id="PS00189">
    <property type="entry name" value="LIPOYL"/>
    <property type="match status" value="1"/>
</dbReference>
<reference evidence="8" key="1">
    <citation type="submission" date="2020-05" db="EMBL/GenBank/DDBJ databases">
        <authorList>
            <person name="Chiriac C."/>
            <person name="Salcher M."/>
            <person name="Ghai R."/>
            <person name="Kavagutti S V."/>
        </authorList>
    </citation>
    <scope>NUCLEOTIDE SEQUENCE</scope>
</reference>
<dbReference type="Gene3D" id="4.10.320.10">
    <property type="entry name" value="E3-binding domain"/>
    <property type="match status" value="1"/>
</dbReference>
<dbReference type="Gene3D" id="3.30.559.10">
    <property type="entry name" value="Chloramphenicol acetyltransferase-like domain"/>
    <property type="match status" value="1"/>
</dbReference>
<comment type="similarity">
    <text evidence="2">Belongs to the 2-oxoacid dehydrogenase family.</text>
</comment>
<dbReference type="PANTHER" id="PTHR43178">
    <property type="entry name" value="DIHYDROLIPOAMIDE ACETYLTRANSFERASE COMPONENT OF PYRUVATE DEHYDROGENASE COMPLEX"/>
    <property type="match status" value="1"/>
</dbReference>
<evidence type="ECO:0000256" key="1">
    <source>
        <dbReference type="ARBA" id="ARBA00001938"/>
    </source>
</evidence>
<gene>
    <name evidence="8" type="ORF">UFOPK3772_00468</name>
</gene>
<dbReference type="SUPFAM" id="SSF52777">
    <property type="entry name" value="CoA-dependent acyltransferases"/>
    <property type="match status" value="1"/>
</dbReference>
<protein>
    <submittedName>
        <fullName evidence="8">Unannotated protein</fullName>
    </submittedName>
</protein>
<evidence type="ECO:0000256" key="3">
    <source>
        <dbReference type="ARBA" id="ARBA00022679"/>
    </source>
</evidence>
<dbReference type="PROSITE" id="PS51826">
    <property type="entry name" value="PSBD"/>
    <property type="match status" value="1"/>
</dbReference>
<dbReference type="InterPro" id="IPR000089">
    <property type="entry name" value="Biotin_lipoyl"/>
</dbReference>
<dbReference type="InterPro" id="IPR050743">
    <property type="entry name" value="2-oxoacid_DH_E2_comp"/>
</dbReference>
<evidence type="ECO:0000256" key="2">
    <source>
        <dbReference type="ARBA" id="ARBA00007317"/>
    </source>
</evidence>
<dbReference type="Gene3D" id="2.40.50.100">
    <property type="match status" value="1"/>
</dbReference>
<accession>A0A6J7ISV8</accession>
<dbReference type="GO" id="GO:0031405">
    <property type="term" value="F:lipoic acid binding"/>
    <property type="evidence" value="ECO:0007669"/>
    <property type="project" value="TreeGrafter"/>
</dbReference>
<evidence type="ECO:0000313" key="8">
    <source>
        <dbReference type="EMBL" id="CAB4934308.1"/>
    </source>
</evidence>
<keyword evidence="4" id="KW-0450">Lipoyl</keyword>
<name>A0A6J7ISV8_9ZZZZ</name>
<dbReference type="Pfam" id="PF00198">
    <property type="entry name" value="2-oxoacid_dh"/>
    <property type="match status" value="1"/>
</dbReference>
<dbReference type="PANTHER" id="PTHR43178:SF5">
    <property type="entry name" value="LIPOAMIDE ACYLTRANSFERASE COMPONENT OF BRANCHED-CHAIN ALPHA-KETO ACID DEHYDROGENASE COMPLEX, MITOCHONDRIAL"/>
    <property type="match status" value="1"/>
</dbReference>
<dbReference type="AlphaFoldDB" id="A0A6J7ISV8"/>
<organism evidence="8">
    <name type="scientific">freshwater metagenome</name>
    <dbReference type="NCBI Taxonomy" id="449393"/>
    <lineage>
        <taxon>unclassified sequences</taxon>
        <taxon>metagenomes</taxon>
        <taxon>ecological metagenomes</taxon>
    </lineage>
</organism>
<dbReference type="GO" id="GO:0016407">
    <property type="term" value="F:acetyltransferase activity"/>
    <property type="evidence" value="ECO:0007669"/>
    <property type="project" value="TreeGrafter"/>
</dbReference>
<dbReference type="InterPro" id="IPR001078">
    <property type="entry name" value="2-oxoacid_DH_actylTfrase"/>
</dbReference>
<dbReference type="SUPFAM" id="SSF51230">
    <property type="entry name" value="Single hybrid motif"/>
    <property type="match status" value="1"/>
</dbReference>
<dbReference type="GO" id="GO:0005737">
    <property type="term" value="C:cytoplasm"/>
    <property type="evidence" value="ECO:0007669"/>
    <property type="project" value="TreeGrafter"/>
</dbReference>
<dbReference type="Pfam" id="PF00364">
    <property type="entry name" value="Biotin_lipoyl"/>
    <property type="match status" value="1"/>
</dbReference>
<proteinExistence type="inferred from homology"/>
<dbReference type="InterPro" id="IPR023213">
    <property type="entry name" value="CAT-like_dom_sf"/>
</dbReference>
<dbReference type="SUPFAM" id="SSF47005">
    <property type="entry name" value="Peripheral subunit-binding domain of 2-oxo acid dehydrogenase complex"/>
    <property type="match status" value="1"/>
</dbReference>
<dbReference type="InterPro" id="IPR036625">
    <property type="entry name" value="E3-bd_dom_sf"/>
</dbReference>
<dbReference type="PROSITE" id="PS50968">
    <property type="entry name" value="BIOTINYL_LIPOYL"/>
    <property type="match status" value="1"/>
</dbReference>
<dbReference type="EMBL" id="CAFBNE010000009">
    <property type="protein sequence ID" value="CAB4934308.1"/>
    <property type="molecule type" value="Genomic_DNA"/>
</dbReference>
<keyword evidence="5" id="KW-0012">Acyltransferase</keyword>
<dbReference type="InterPro" id="IPR011053">
    <property type="entry name" value="Single_hybrid_motif"/>
</dbReference>
<dbReference type="CDD" id="cd06849">
    <property type="entry name" value="lipoyl_domain"/>
    <property type="match status" value="1"/>
</dbReference>
<evidence type="ECO:0000256" key="5">
    <source>
        <dbReference type="ARBA" id="ARBA00023315"/>
    </source>
</evidence>
<evidence type="ECO:0000256" key="4">
    <source>
        <dbReference type="ARBA" id="ARBA00022823"/>
    </source>
</evidence>